<name>A0ABS5HGI7_9BACT</name>
<evidence type="ECO:0000313" key="3">
    <source>
        <dbReference type="Proteomes" id="UP000682951"/>
    </source>
</evidence>
<evidence type="ECO:0000313" key="2">
    <source>
        <dbReference type="EMBL" id="MBR8463335.1"/>
    </source>
</evidence>
<protein>
    <submittedName>
        <fullName evidence="2">Molybdate transport repressor</fullName>
    </submittedName>
</protein>
<accession>A0ABS5HGI7</accession>
<feature type="transmembrane region" description="Helical" evidence="1">
    <location>
        <begin position="12"/>
        <end position="31"/>
    </location>
</feature>
<dbReference type="RefSeq" id="WP_212141535.1">
    <property type="nucleotide sequence ID" value="NZ_JAGSSW010000002.1"/>
</dbReference>
<dbReference type="Proteomes" id="UP000682951">
    <property type="component" value="Unassembled WGS sequence"/>
</dbReference>
<reference evidence="2 3" key="1">
    <citation type="submission" date="2021-04" db="EMBL/GenBank/DDBJ databases">
        <title>Molecular and phenotypic characterization and identification of bacterial isolates recovered from the Anatolian ground squirrels (Spermophilus xanthoprymnus) and which have the potential to form a new species in the Campylobacter genus.</title>
        <authorList>
            <person name="Aydin F."/>
            <person name="Abay S."/>
            <person name="Kayman T."/>
            <person name="Karakaya E."/>
            <person name="Mustak H.K."/>
            <person name="Mustak I.B."/>
            <person name="Bilgin N."/>
            <person name="Duzler A."/>
            <person name="Sahin O."/>
            <person name="Guran O."/>
            <person name="Saticioglu I.B."/>
        </authorList>
    </citation>
    <scope>NUCLEOTIDE SEQUENCE [LARGE SCALE GENOMIC DNA]</scope>
    <source>
        <strain evidence="3">faydin-G24</strain>
    </source>
</reference>
<feature type="transmembrane region" description="Helical" evidence="1">
    <location>
        <begin position="37"/>
        <end position="56"/>
    </location>
</feature>
<proteinExistence type="predicted"/>
<sequence>MQIFEDKKGAKSGAIFATLLFVAGFIGSFYYELGNSAIFAMIVGALCVAFCVKKIFQVSFLQVVDDGFIVQKGSKSAKFKFNDIEKISIKLIDKKKNAEVLLVEFKKNRLDRDLVDGLIQPLGERDAVILDKYELNKYELSTILMDALQKQANKKN</sequence>
<gene>
    <name evidence="2" type="ORF">KDD93_01955</name>
</gene>
<keyword evidence="3" id="KW-1185">Reference proteome</keyword>
<dbReference type="EMBL" id="JAGSSW010000002">
    <property type="protein sequence ID" value="MBR8463335.1"/>
    <property type="molecule type" value="Genomic_DNA"/>
</dbReference>
<evidence type="ECO:0000256" key="1">
    <source>
        <dbReference type="SAM" id="Phobius"/>
    </source>
</evidence>
<comment type="caution">
    <text evidence="2">The sequence shown here is derived from an EMBL/GenBank/DDBJ whole genome shotgun (WGS) entry which is preliminary data.</text>
</comment>
<organism evidence="2 3">
    <name type="scientific">Campylobacter anatolicus</name>
    <dbReference type="NCBI Taxonomy" id="2829105"/>
    <lineage>
        <taxon>Bacteria</taxon>
        <taxon>Pseudomonadati</taxon>
        <taxon>Campylobacterota</taxon>
        <taxon>Epsilonproteobacteria</taxon>
        <taxon>Campylobacterales</taxon>
        <taxon>Campylobacteraceae</taxon>
        <taxon>Campylobacter</taxon>
    </lineage>
</organism>
<keyword evidence="1" id="KW-0812">Transmembrane</keyword>
<keyword evidence="1" id="KW-1133">Transmembrane helix</keyword>
<keyword evidence="1" id="KW-0472">Membrane</keyword>